<sequence>MKNKLLWRTTAAGGAPDSDVAEFTVGNDYLCDSRLVQYDCRASIAHAKLLLKMGIITKKEHAKLVSALKKIILLHKQGKFAVKRGDEDVHTKIENFLVKGLGKTGRKIHTFRSRNDQVLVALRLYCRANLIEAKASIAGLSSALSSLAKKTKGVKMPGYTHMQRAMPSSVQLWAGSFMESLSQDLLAIDFALRVNDENPLGSAAGYGLPFRIDKGVTTKELGFSRHFKNPLYVQNTRAKTELVSVFALLQAMMTLNKLASDLMLFTTKEFGFFSLPESMCTGSSIMPQKKNYDVLEIMRGNLGTVSGNFASILTNSANLPSGYNRDAQLNKAKLMESFDVTLSSLKMASKVVKNLKVNKENLESAASAELYAAEEAMKMAMKGTPFREAYMKVSGKFR</sequence>
<dbReference type="PRINTS" id="PR00149">
    <property type="entry name" value="FUMRATELYASE"/>
</dbReference>
<dbReference type="InterPro" id="IPR008948">
    <property type="entry name" value="L-Aspartase-like"/>
</dbReference>
<dbReference type="EC" id="4.3.2.1" evidence="1"/>
<dbReference type="FunFam" id="1.20.200.10:FF:000015">
    <property type="entry name" value="argininosuccinate lyase isoform X2"/>
    <property type="match status" value="1"/>
</dbReference>
<dbReference type="InterPro" id="IPR009049">
    <property type="entry name" value="Argininosuccinate_lyase"/>
</dbReference>
<dbReference type="Gene3D" id="1.20.200.10">
    <property type="entry name" value="Fumarase/aspartase (Central domain)"/>
    <property type="match status" value="1"/>
</dbReference>
<dbReference type="Proteomes" id="UP000732298">
    <property type="component" value="Unassembled WGS sequence"/>
</dbReference>
<dbReference type="EMBL" id="JACQPB010000025">
    <property type="protein sequence ID" value="MBI4210261.1"/>
    <property type="molecule type" value="Genomic_DNA"/>
</dbReference>
<dbReference type="PROSITE" id="PS00163">
    <property type="entry name" value="FUMARATE_LYASES"/>
    <property type="match status" value="1"/>
</dbReference>
<dbReference type="InterPro" id="IPR024083">
    <property type="entry name" value="Fumarase/histidase_N"/>
</dbReference>
<dbReference type="InterPro" id="IPR022761">
    <property type="entry name" value="Fumarate_lyase_N"/>
</dbReference>
<dbReference type="AlphaFoldDB" id="A0A8T3YN21"/>
<protein>
    <recommendedName>
        <fullName evidence="1">Argininosuccinate lyase</fullName>
        <ecNumber evidence="1">4.3.2.1</ecNumber>
    </recommendedName>
</protein>
<dbReference type="Gene3D" id="1.10.40.30">
    <property type="entry name" value="Fumarase/aspartase (C-terminal domain)"/>
    <property type="match status" value="1"/>
</dbReference>
<dbReference type="PANTHER" id="PTHR43814:SF1">
    <property type="entry name" value="ARGININOSUCCINATE LYASE"/>
    <property type="match status" value="1"/>
</dbReference>
<dbReference type="Pfam" id="PF00206">
    <property type="entry name" value="Lyase_1"/>
    <property type="match status" value="1"/>
</dbReference>
<accession>A0A8T3YN21</accession>
<comment type="caution">
    <text evidence="3">The sequence shown here is derived from an EMBL/GenBank/DDBJ whole genome shotgun (WGS) entry which is preliminary data.</text>
</comment>
<gene>
    <name evidence="3" type="primary">argH</name>
    <name evidence="3" type="ORF">HY544_02015</name>
</gene>
<dbReference type="CDD" id="cd01359">
    <property type="entry name" value="Argininosuccinate_lyase"/>
    <property type="match status" value="1"/>
</dbReference>
<name>A0A8T3YN21_9ARCH</name>
<evidence type="ECO:0000256" key="1">
    <source>
        <dbReference type="NCBIfam" id="TIGR00838"/>
    </source>
</evidence>
<dbReference type="InterPro" id="IPR000362">
    <property type="entry name" value="Fumarate_lyase_fam"/>
</dbReference>
<keyword evidence="3" id="KW-0456">Lyase</keyword>
<dbReference type="NCBIfam" id="TIGR00838">
    <property type="entry name" value="argH"/>
    <property type="match status" value="1"/>
</dbReference>
<dbReference type="PANTHER" id="PTHR43814">
    <property type="entry name" value="ARGININOSUCCINATE LYASE"/>
    <property type="match status" value="1"/>
</dbReference>
<organism evidence="3 4">
    <name type="scientific">Candidatus Iainarchaeum sp</name>
    <dbReference type="NCBI Taxonomy" id="3101447"/>
    <lineage>
        <taxon>Archaea</taxon>
        <taxon>Candidatus Iainarchaeota</taxon>
        <taxon>Candidatus Iainarchaeia</taxon>
        <taxon>Candidatus Iainarchaeales</taxon>
        <taxon>Candidatus Iainarchaeaceae</taxon>
        <taxon>Candidatus Iainarchaeum</taxon>
    </lineage>
</organism>
<feature type="domain" description="Fumarate lyase N-terminal" evidence="2">
    <location>
        <begin position="31"/>
        <end position="307"/>
    </location>
</feature>
<dbReference type="GO" id="GO:0005829">
    <property type="term" value="C:cytosol"/>
    <property type="evidence" value="ECO:0007669"/>
    <property type="project" value="TreeGrafter"/>
</dbReference>
<dbReference type="SUPFAM" id="SSF48557">
    <property type="entry name" value="L-aspartase-like"/>
    <property type="match status" value="1"/>
</dbReference>
<dbReference type="InterPro" id="IPR020557">
    <property type="entry name" value="Fumarate_lyase_CS"/>
</dbReference>
<evidence type="ECO:0000313" key="4">
    <source>
        <dbReference type="Proteomes" id="UP000732298"/>
    </source>
</evidence>
<reference evidence="3" key="1">
    <citation type="submission" date="2020-07" db="EMBL/GenBank/DDBJ databases">
        <title>Huge and variable diversity of episymbiotic CPR bacteria and DPANN archaea in groundwater ecosystems.</title>
        <authorList>
            <person name="He C.Y."/>
            <person name="Keren R."/>
            <person name="Whittaker M."/>
            <person name="Farag I.F."/>
            <person name="Doudna J."/>
            <person name="Cate J.H.D."/>
            <person name="Banfield J.F."/>
        </authorList>
    </citation>
    <scope>NUCLEOTIDE SEQUENCE</scope>
    <source>
        <strain evidence="3">NC_groundwater_1296_Ag_S-0.2um_52_80</strain>
    </source>
</reference>
<evidence type="ECO:0000313" key="3">
    <source>
        <dbReference type="EMBL" id="MBI4210261.1"/>
    </source>
</evidence>
<proteinExistence type="predicted"/>
<evidence type="ECO:0000259" key="2">
    <source>
        <dbReference type="Pfam" id="PF00206"/>
    </source>
</evidence>
<dbReference type="GO" id="GO:0004056">
    <property type="term" value="F:argininosuccinate lyase activity"/>
    <property type="evidence" value="ECO:0007669"/>
    <property type="project" value="UniProtKB-UniRule"/>
</dbReference>
<dbReference type="PRINTS" id="PR00145">
    <property type="entry name" value="ARGSUCLYASE"/>
</dbReference>
<dbReference type="GO" id="GO:0042450">
    <property type="term" value="P:L-arginine biosynthetic process via ornithine"/>
    <property type="evidence" value="ECO:0007669"/>
    <property type="project" value="UniProtKB-UniRule"/>
</dbReference>
<dbReference type="Gene3D" id="1.10.275.10">
    <property type="entry name" value="Fumarase/aspartase (N-terminal domain)"/>
    <property type="match status" value="1"/>
</dbReference>